<dbReference type="PANTHER" id="PTHR44167:SF24">
    <property type="entry name" value="SERINE_THREONINE-PROTEIN KINASE CHK2"/>
    <property type="match status" value="1"/>
</dbReference>
<evidence type="ECO:0000256" key="1">
    <source>
        <dbReference type="ARBA" id="ARBA00022741"/>
    </source>
</evidence>
<evidence type="ECO:0000256" key="2">
    <source>
        <dbReference type="ARBA" id="ARBA00022840"/>
    </source>
</evidence>
<dbReference type="InterPro" id="IPR008271">
    <property type="entry name" value="Ser/Thr_kinase_AS"/>
</dbReference>
<dbReference type="InterPro" id="IPR017441">
    <property type="entry name" value="Protein_kinase_ATP_BS"/>
</dbReference>
<feature type="region of interest" description="Disordered" evidence="4">
    <location>
        <begin position="571"/>
        <end position="616"/>
    </location>
</feature>
<comment type="caution">
    <text evidence="6">The sequence shown here is derived from an EMBL/GenBank/DDBJ whole genome shotgun (WGS) entry which is preliminary data.</text>
</comment>
<feature type="region of interest" description="Disordered" evidence="4">
    <location>
        <begin position="640"/>
        <end position="663"/>
    </location>
</feature>
<keyword evidence="1 3" id="KW-0547">Nucleotide-binding</keyword>
<dbReference type="PROSITE" id="PS50011">
    <property type="entry name" value="PROTEIN_KINASE_DOM"/>
    <property type="match status" value="1"/>
</dbReference>
<dbReference type="PROSITE" id="PS00107">
    <property type="entry name" value="PROTEIN_KINASE_ATP"/>
    <property type="match status" value="1"/>
</dbReference>
<evidence type="ECO:0000259" key="5">
    <source>
        <dbReference type="PROSITE" id="PS50011"/>
    </source>
</evidence>
<feature type="region of interest" description="Disordered" evidence="4">
    <location>
        <begin position="976"/>
        <end position="1001"/>
    </location>
</feature>
<reference evidence="6" key="1">
    <citation type="submission" date="2022-03" db="EMBL/GenBank/DDBJ databases">
        <title>Draft genome sequence of Aduncisulcus paluster, a free-living microaerophilic Fornicata.</title>
        <authorList>
            <person name="Yuyama I."/>
            <person name="Kume K."/>
            <person name="Tamura T."/>
            <person name="Inagaki Y."/>
            <person name="Hashimoto T."/>
        </authorList>
    </citation>
    <scope>NUCLEOTIDE SEQUENCE</scope>
    <source>
        <strain evidence="6">NY0171</strain>
    </source>
</reference>
<dbReference type="Pfam" id="PF00069">
    <property type="entry name" value="Pkinase"/>
    <property type="match status" value="1"/>
</dbReference>
<dbReference type="SUPFAM" id="SSF56112">
    <property type="entry name" value="Protein kinase-like (PK-like)"/>
    <property type="match status" value="1"/>
</dbReference>
<feature type="compositionally biased region" description="Low complexity" evidence="4">
    <location>
        <begin position="981"/>
        <end position="997"/>
    </location>
</feature>
<protein>
    <recommendedName>
        <fullName evidence="5">Protein kinase domain-containing protein</fullName>
    </recommendedName>
</protein>
<sequence length="1271" mass="144360">MGIFSKSIKLIEPQFIHEGGNNCIPIPIDAPVILPSDIPRLKGRDETRKRSDSEYDQKLEVEKLMKIKPNTGCFSHISIPFISSVSIKGVYICGRKFYLSPSHLIFTFFDSKGKKTFMKYEFPLLKDDSWFFLPIDLPDVMKCKIDGRCASEKKFSIESIIFIRPETLEERSSRRRKESTLEKEWAKAQNIEPRMVYKKGGIEYPTNVISYFIRFDDPTIIKPSISMIKVKNEVVREEDQHKLRDQIQKMSKVEKCGMVCCGIDFSHLSIPFPSPSPMKGAYFCVGKDFSSPSLLFTFTDSDGKKTCKKYDFFEPKSDEFVFFFLPIDLNDVILCEIQGKGTWKEKNSRICKSCFLCFVREETFEEKSARVSKEELQRKASVIKPELKYEFEDQDDKLCIMEYISNLREELDLIDPKMSMVKATFEYYEDIGDIDFIALAQMGLEGKYDEIISHDIPVAFSKIFIPFSSPQSVKGVYLFVPGDENTIFTYYFTFTHSDGKKMAKKIEFHDVKHDSLGVFFLLIDLNNVISCEIEGEFSQNSTYDGVIYLRIFIFLSLFFLSGKDIHGDSLNRLSSSTSPRITSARKDGTEEEKEKRGKEEREKKIKKSQNESQCAKLTGPLPISEKRTIPFNFSARFMTKEKEKRGKEEREKKIKKSQNESQCAKLTGPLPISEKRTIPFNFSARFMTSCDSIEEAETRVLSSAGKYAILIQYDPLNEDCFIMGTKDMKIVRNVFKEMHEQVEFYAVVDEKISEPTAIAFLKAPNSEEKGVYAMKIVKKITITGCELQDPILDFFGFGPKSLTQRHKDQEKEKDEFFEAGEDKSIIQSSMEKDTRRKSSKPKDSIIKHKPKDDSLTLTSASTITPQCIIGSGGFGEVLLVKVDGIPFPCVLKKMLRVADKKVVKGCRKEFKVQLKLFTNPKCFNRIPRPLYILDLLDADFHGVYGFLMEFCVGGSVSSFAKSWCADGKYVSVDEDEDEASDSSSSSESFNDPDSPSSTPFNPMTLNPVKVCSLCVGMIECLDDVFVAKKSLVHRDIKPDNFLVRVDQKSKECTIVLADLGLVQIQDSVSSSSSSKSFLTSKRDQKKSTPDHSLCGTLVYNSFEALQAGIHSQESDGHSLGMSILSLFLCDDPFMNMTILRGINDPFMIMKQIMKLMQKGLNPKLSASPLFKSLKSIEGGKYKPICKVLNDVYIGLTQLDVDKRMTVHEARLKVQSIKSFLPEIGEGWKYPSIEDIISKQRRKHGDFVGSVEGGLGDLGGVDLRRGWDDSQI</sequence>
<dbReference type="Proteomes" id="UP001057375">
    <property type="component" value="Unassembled WGS sequence"/>
</dbReference>
<evidence type="ECO:0000313" key="6">
    <source>
        <dbReference type="EMBL" id="GKT36344.1"/>
    </source>
</evidence>
<organism evidence="6 7">
    <name type="scientific">Aduncisulcus paluster</name>
    <dbReference type="NCBI Taxonomy" id="2918883"/>
    <lineage>
        <taxon>Eukaryota</taxon>
        <taxon>Metamonada</taxon>
        <taxon>Carpediemonas-like organisms</taxon>
        <taxon>Aduncisulcus</taxon>
    </lineage>
</organism>
<feature type="compositionally biased region" description="Basic and acidic residues" evidence="4">
    <location>
        <begin position="584"/>
        <end position="603"/>
    </location>
</feature>
<name>A0ABQ5KY28_9EUKA</name>
<dbReference type="PANTHER" id="PTHR44167">
    <property type="entry name" value="OVARIAN-SPECIFIC SERINE/THREONINE-PROTEIN KINASE LOK-RELATED"/>
    <property type="match status" value="1"/>
</dbReference>
<feature type="binding site" evidence="3">
    <location>
        <position position="892"/>
    </location>
    <ligand>
        <name>ATP</name>
        <dbReference type="ChEBI" id="CHEBI:30616"/>
    </ligand>
</feature>
<feature type="compositionally biased region" description="Polar residues" evidence="4">
    <location>
        <begin position="571"/>
        <end position="581"/>
    </location>
</feature>
<dbReference type="PROSITE" id="PS00108">
    <property type="entry name" value="PROTEIN_KINASE_ST"/>
    <property type="match status" value="1"/>
</dbReference>
<feature type="region of interest" description="Disordered" evidence="4">
    <location>
        <begin position="827"/>
        <end position="849"/>
    </location>
</feature>
<dbReference type="InterPro" id="IPR000719">
    <property type="entry name" value="Prot_kinase_dom"/>
</dbReference>
<keyword evidence="7" id="KW-1185">Reference proteome</keyword>
<dbReference type="EMBL" id="BQXS01011200">
    <property type="protein sequence ID" value="GKT36344.1"/>
    <property type="molecule type" value="Genomic_DNA"/>
</dbReference>
<proteinExistence type="predicted"/>
<feature type="compositionally biased region" description="Basic and acidic residues" evidence="4">
    <location>
        <begin position="640"/>
        <end position="652"/>
    </location>
</feature>
<dbReference type="Gene3D" id="1.10.510.10">
    <property type="entry name" value="Transferase(Phosphotransferase) domain 1"/>
    <property type="match status" value="1"/>
</dbReference>
<accession>A0ABQ5KY28</accession>
<feature type="domain" description="Protein kinase" evidence="5">
    <location>
        <begin position="863"/>
        <end position="1220"/>
    </location>
</feature>
<evidence type="ECO:0000256" key="3">
    <source>
        <dbReference type="PROSITE-ProRule" id="PRU10141"/>
    </source>
</evidence>
<keyword evidence="2 3" id="KW-0067">ATP-binding</keyword>
<dbReference type="SMART" id="SM00220">
    <property type="entry name" value="S_TKc"/>
    <property type="match status" value="1"/>
</dbReference>
<evidence type="ECO:0000313" key="7">
    <source>
        <dbReference type="Proteomes" id="UP001057375"/>
    </source>
</evidence>
<dbReference type="InterPro" id="IPR011009">
    <property type="entry name" value="Kinase-like_dom_sf"/>
</dbReference>
<gene>
    <name evidence="6" type="ORF">ADUPG1_009326</name>
</gene>
<evidence type="ECO:0000256" key="4">
    <source>
        <dbReference type="SAM" id="MobiDB-lite"/>
    </source>
</evidence>